<protein>
    <recommendedName>
        <fullName evidence="4">Lipoprotein</fullName>
    </recommendedName>
</protein>
<organism evidence="2 3">
    <name type="scientific">Ectobacillus funiculus</name>
    <dbReference type="NCBI Taxonomy" id="137993"/>
    <lineage>
        <taxon>Bacteria</taxon>
        <taxon>Bacillati</taxon>
        <taxon>Bacillota</taxon>
        <taxon>Bacilli</taxon>
        <taxon>Bacillales</taxon>
        <taxon>Bacillaceae</taxon>
        <taxon>Ectobacillus</taxon>
    </lineage>
</organism>
<evidence type="ECO:0000313" key="2">
    <source>
        <dbReference type="EMBL" id="MFB9760567.1"/>
    </source>
</evidence>
<reference evidence="2 3" key="1">
    <citation type="submission" date="2024-09" db="EMBL/GenBank/DDBJ databases">
        <authorList>
            <person name="Sun Q."/>
            <person name="Mori K."/>
        </authorList>
    </citation>
    <scope>NUCLEOTIDE SEQUENCE [LARGE SCALE GENOMIC DNA]</scope>
    <source>
        <strain evidence="2 3">JCM 11201</strain>
    </source>
</reference>
<dbReference type="RefSeq" id="WP_379950874.1">
    <property type="nucleotide sequence ID" value="NZ_JBHMAF010000155.1"/>
</dbReference>
<comment type="caution">
    <text evidence="2">The sequence shown here is derived from an EMBL/GenBank/DDBJ whole genome shotgun (WGS) entry which is preliminary data.</text>
</comment>
<dbReference type="EMBL" id="JBHMAF010000155">
    <property type="protein sequence ID" value="MFB9760567.1"/>
    <property type="molecule type" value="Genomic_DNA"/>
</dbReference>
<proteinExistence type="predicted"/>
<accession>A0ABV5WJJ4</accession>
<name>A0ABV5WJJ4_9BACI</name>
<evidence type="ECO:0000313" key="3">
    <source>
        <dbReference type="Proteomes" id="UP001589609"/>
    </source>
</evidence>
<gene>
    <name evidence="2" type="ORF">ACFFMS_19835</name>
</gene>
<keyword evidence="3" id="KW-1185">Reference proteome</keyword>
<feature type="compositionally biased region" description="Basic and acidic residues" evidence="1">
    <location>
        <begin position="32"/>
        <end position="43"/>
    </location>
</feature>
<evidence type="ECO:0000256" key="1">
    <source>
        <dbReference type="SAM" id="MobiDB-lite"/>
    </source>
</evidence>
<evidence type="ECO:0008006" key="4">
    <source>
        <dbReference type="Google" id="ProtNLM"/>
    </source>
</evidence>
<feature type="region of interest" description="Disordered" evidence="1">
    <location>
        <begin position="32"/>
        <end position="72"/>
    </location>
</feature>
<sequence>MNHIEKFGLKLLGLLLLVVFIWGLSNVASNEKAEKEEASRVAEEENTQEIQTESVEEESERNQEAPVTTPVSPAVVETTTIPTPAFTPESVITTEKTRDEKRDELIQIAESVSSLASGTGSDWENAEWSERNTLVNDVLEAWGNHGYTVTEDDIWFMSTLDVRYNDGHTAEPISYVLAMSGLANGTVD</sequence>
<dbReference type="Proteomes" id="UP001589609">
    <property type="component" value="Unassembled WGS sequence"/>
</dbReference>